<dbReference type="AlphaFoldDB" id="A0A151M4H7"/>
<reference evidence="1 2" key="1">
    <citation type="journal article" date="2012" name="Genome Biol.">
        <title>Sequencing three crocodilian genomes to illuminate the evolution of archosaurs and amniotes.</title>
        <authorList>
            <person name="St John J.A."/>
            <person name="Braun E.L."/>
            <person name="Isberg S.R."/>
            <person name="Miles L.G."/>
            <person name="Chong A.Y."/>
            <person name="Gongora J."/>
            <person name="Dalzell P."/>
            <person name="Moran C."/>
            <person name="Bed'hom B."/>
            <person name="Abzhanov A."/>
            <person name="Burgess S.C."/>
            <person name="Cooksey A.M."/>
            <person name="Castoe T.A."/>
            <person name="Crawford N.G."/>
            <person name="Densmore L.D."/>
            <person name="Drew J.C."/>
            <person name="Edwards S.V."/>
            <person name="Faircloth B.C."/>
            <person name="Fujita M.K."/>
            <person name="Greenwold M.J."/>
            <person name="Hoffmann F.G."/>
            <person name="Howard J.M."/>
            <person name="Iguchi T."/>
            <person name="Janes D.E."/>
            <person name="Khan S.Y."/>
            <person name="Kohno S."/>
            <person name="de Koning A.J."/>
            <person name="Lance S.L."/>
            <person name="McCarthy F.M."/>
            <person name="McCormack J.E."/>
            <person name="Merchant M.E."/>
            <person name="Peterson D.G."/>
            <person name="Pollock D.D."/>
            <person name="Pourmand N."/>
            <person name="Raney B.J."/>
            <person name="Roessler K.A."/>
            <person name="Sanford J.R."/>
            <person name="Sawyer R.H."/>
            <person name="Schmidt C.J."/>
            <person name="Triplett E.W."/>
            <person name="Tuberville T.D."/>
            <person name="Venegas-Anaya M."/>
            <person name="Howard J.T."/>
            <person name="Jarvis E.D."/>
            <person name="Guillette L.J.Jr."/>
            <person name="Glenn T.C."/>
            <person name="Green R.E."/>
            <person name="Ray D.A."/>
        </authorList>
    </citation>
    <scope>NUCLEOTIDE SEQUENCE [LARGE SCALE GENOMIC DNA]</scope>
    <source>
        <strain evidence="1">KSC_2009_1</strain>
    </source>
</reference>
<organism evidence="1 2">
    <name type="scientific">Alligator mississippiensis</name>
    <name type="common">American alligator</name>
    <dbReference type="NCBI Taxonomy" id="8496"/>
    <lineage>
        <taxon>Eukaryota</taxon>
        <taxon>Metazoa</taxon>
        <taxon>Chordata</taxon>
        <taxon>Craniata</taxon>
        <taxon>Vertebrata</taxon>
        <taxon>Euteleostomi</taxon>
        <taxon>Archelosauria</taxon>
        <taxon>Archosauria</taxon>
        <taxon>Crocodylia</taxon>
        <taxon>Alligatoridae</taxon>
        <taxon>Alligatorinae</taxon>
        <taxon>Alligator</taxon>
    </lineage>
</organism>
<dbReference type="Proteomes" id="UP000050525">
    <property type="component" value="Unassembled WGS sequence"/>
</dbReference>
<comment type="caution">
    <text evidence="1">The sequence shown here is derived from an EMBL/GenBank/DDBJ whole genome shotgun (WGS) entry which is preliminary data.</text>
</comment>
<sequence length="98" mass="11033">MASFKQLLRKVPTEIRVSLYQVESLPQRADSLHKKDKEWKMVVVEGREPKLVVADVSQTAGLAWDLGCGVLVSTFYPSLKFPERGLCGSERQDSPLQE</sequence>
<proteinExistence type="predicted"/>
<protein>
    <submittedName>
        <fullName evidence="1">Uncharacterized protein</fullName>
    </submittedName>
</protein>
<evidence type="ECO:0000313" key="2">
    <source>
        <dbReference type="Proteomes" id="UP000050525"/>
    </source>
</evidence>
<gene>
    <name evidence="1" type="ORF">Y1Q_0003540</name>
</gene>
<keyword evidence="2" id="KW-1185">Reference proteome</keyword>
<name>A0A151M4H7_ALLMI</name>
<accession>A0A151M4H7</accession>
<evidence type="ECO:0000313" key="1">
    <source>
        <dbReference type="EMBL" id="KYO19406.1"/>
    </source>
</evidence>
<dbReference type="EMBL" id="AKHW03006631">
    <property type="protein sequence ID" value="KYO19406.1"/>
    <property type="molecule type" value="Genomic_DNA"/>
</dbReference>